<reference evidence="1" key="2">
    <citation type="journal article" date="2022" name="New Phytol.">
        <title>Evolutionary transition to the ectomycorrhizal habit in the genomes of a hyperdiverse lineage of mushroom-forming fungi.</title>
        <authorList>
            <person name="Looney B."/>
            <person name="Miyauchi S."/>
            <person name="Morin E."/>
            <person name="Drula E."/>
            <person name="Courty P.E."/>
            <person name="Kohler A."/>
            <person name="Kuo A."/>
            <person name="LaButti K."/>
            <person name="Pangilinan J."/>
            <person name="Lipzen A."/>
            <person name="Riley R."/>
            <person name="Andreopoulos W."/>
            <person name="He G."/>
            <person name="Johnson J."/>
            <person name="Nolan M."/>
            <person name="Tritt A."/>
            <person name="Barry K.W."/>
            <person name="Grigoriev I.V."/>
            <person name="Nagy L.G."/>
            <person name="Hibbett D."/>
            <person name="Henrissat B."/>
            <person name="Matheny P.B."/>
            <person name="Labbe J."/>
            <person name="Martin F.M."/>
        </authorList>
    </citation>
    <scope>NUCLEOTIDE SEQUENCE</scope>
    <source>
        <strain evidence="1">FP105234-sp</strain>
    </source>
</reference>
<dbReference type="Proteomes" id="UP000814033">
    <property type="component" value="Unassembled WGS sequence"/>
</dbReference>
<gene>
    <name evidence="1" type="ORF">FA95DRAFT_1656854</name>
</gene>
<comment type="caution">
    <text evidence="1">The sequence shown here is derived from an EMBL/GenBank/DDBJ whole genome shotgun (WGS) entry which is preliminary data.</text>
</comment>
<feature type="non-terminal residue" evidence="1">
    <location>
        <position position="1"/>
    </location>
</feature>
<organism evidence="1 2">
    <name type="scientific">Auriscalpium vulgare</name>
    <dbReference type="NCBI Taxonomy" id="40419"/>
    <lineage>
        <taxon>Eukaryota</taxon>
        <taxon>Fungi</taxon>
        <taxon>Dikarya</taxon>
        <taxon>Basidiomycota</taxon>
        <taxon>Agaricomycotina</taxon>
        <taxon>Agaricomycetes</taxon>
        <taxon>Russulales</taxon>
        <taxon>Auriscalpiaceae</taxon>
        <taxon>Auriscalpium</taxon>
    </lineage>
</organism>
<name>A0ACB8RWH6_9AGAM</name>
<evidence type="ECO:0000313" key="1">
    <source>
        <dbReference type="EMBL" id="KAI0048380.1"/>
    </source>
</evidence>
<dbReference type="EMBL" id="MU275887">
    <property type="protein sequence ID" value="KAI0048380.1"/>
    <property type="molecule type" value="Genomic_DNA"/>
</dbReference>
<sequence>IRVWTIQIPLPGVATMVLAALAISENENAATLFGYLKTILTGLLSHGLKVVSYAADGTSTERSVQRALSEWATEHIDYKVLHPRGRLALNLHIPVVKNQPIALIQDSNHGRKTYRNNAFSGARVLTLGEYTCMYSHIRSGAFDTNGTLHRRDVEKIDRQDDNAATRLFSGHTLHWLNSTHSHLVGTIVYLFVFGELIDAYQNRFITLIERVEMVLRAQYFMEMWDEFLTRAGYVKSRHFLSTEARDITHFLITGFLQLVIIYRDHLHGEYPLLPWLLSTETCEHVFGICRQIVKDFTLQDFHYMVPKLYVRLREHFFLSHASDGKERASGYNHTYTDSRKLDLASLATYPSDIDIQTAAAAAFEGAESLWAELGVQLKNEEGYSARRPIPDGMPPIETWWNVRDDSGEGDDEEFDEGEREGSDLQSIEDAIAWVERQPLEHQLEEEVNGLTYAAAALIAQTTMSMYVVALFPCCLLISFENPHERNDTAGPMTYDNLVGLRLAHHTVQAEKGVRTRAYNSNAADACGADGSRGRGSATGLEQKLLLQKLRDVMRDLGERGVGTGVERSVRWHTSAPSAGTAANAAVVASTAAIKAQSKRAALFRRHNLPEFAEKNQAVQAMYSPLLITTYGLVKVSHSYLSKEFILTLYEKSGGKNGKHGWTSYSYRLTAVSYVVVRLFQHVRGQTFAPVTGTLKKRFALLKPAAILFAINSPPTSARGHSNVALTDGDAVYYKTLKPLLKNISQALKEANSRTAARGRGAADVESENEGDTI</sequence>
<proteinExistence type="predicted"/>
<reference evidence="1" key="1">
    <citation type="submission" date="2021-02" db="EMBL/GenBank/DDBJ databases">
        <authorList>
            <consortium name="DOE Joint Genome Institute"/>
            <person name="Ahrendt S."/>
            <person name="Looney B.P."/>
            <person name="Miyauchi S."/>
            <person name="Morin E."/>
            <person name="Drula E."/>
            <person name="Courty P.E."/>
            <person name="Chicoki N."/>
            <person name="Fauchery L."/>
            <person name="Kohler A."/>
            <person name="Kuo A."/>
            <person name="Labutti K."/>
            <person name="Pangilinan J."/>
            <person name="Lipzen A."/>
            <person name="Riley R."/>
            <person name="Andreopoulos W."/>
            <person name="He G."/>
            <person name="Johnson J."/>
            <person name="Barry K.W."/>
            <person name="Grigoriev I.V."/>
            <person name="Nagy L."/>
            <person name="Hibbett D."/>
            <person name="Henrissat B."/>
            <person name="Matheny P.B."/>
            <person name="Labbe J."/>
            <person name="Martin F."/>
        </authorList>
    </citation>
    <scope>NUCLEOTIDE SEQUENCE</scope>
    <source>
        <strain evidence="1">FP105234-sp</strain>
    </source>
</reference>
<evidence type="ECO:0000313" key="2">
    <source>
        <dbReference type="Proteomes" id="UP000814033"/>
    </source>
</evidence>
<accession>A0ACB8RWH6</accession>
<keyword evidence="2" id="KW-1185">Reference proteome</keyword>
<protein>
    <submittedName>
        <fullName evidence="1">Uncharacterized protein</fullName>
    </submittedName>
</protein>